<keyword evidence="3" id="KW-0732">Signal</keyword>
<sequence length="216" mass="24029">MGIVRDTPYRQADSDNILVPFVQYEGERLYFRGLNLGWKLDPGADIQVELIARARLDGFEAEDSPVFAGMAERERSLELGASASRALGPGRIEFAAFTDALNRSGGQELDLMWRGDFGQGPFRVQPEFGLRWQSEDLVDYYFGVRADEATALRPAYRADSALVPRIAVNALAPLGGQWSLFARVSFDDLPSEITDSPLVDRGSERRAFIGLVYGFR</sequence>
<reference evidence="6 7" key="1">
    <citation type="submission" date="2016-10" db="EMBL/GenBank/DDBJ databases">
        <authorList>
            <person name="de Groot N.N."/>
        </authorList>
    </citation>
    <scope>NUCLEOTIDE SEQUENCE [LARGE SCALE GENOMIC DNA]</scope>
    <source>
        <strain evidence="6 7">DSM 16957</strain>
    </source>
</reference>
<comment type="similarity">
    <text evidence="2">Belongs to the MipA/OmpV family.</text>
</comment>
<evidence type="ECO:0000313" key="6">
    <source>
        <dbReference type="EMBL" id="SDD74825.1"/>
    </source>
</evidence>
<organism evidence="6 7">
    <name type="scientific">Aquimonas voraii</name>
    <dbReference type="NCBI Taxonomy" id="265719"/>
    <lineage>
        <taxon>Bacteria</taxon>
        <taxon>Pseudomonadati</taxon>
        <taxon>Pseudomonadota</taxon>
        <taxon>Gammaproteobacteria</taxon>
        <taxon>Lysobacterales</taxon>
        <taxon>Lysobacteraceae</taxon>
        <taxon>Aquimonas</taxon>
    </lineage>
</organism>
<keyword evidence="4" id="KW-0472">Membrane</keyword>
<evidence type="ECO:0000256" key="3">
    <source>
        <dbReference type="ARBA" id="ARBA00022729"/>
    </source>
</evidence>
<dbReference type="PANTHER" id="PTHR38776">
    <property type="entry name" value="MLTA-INTERACTING PROTEIN-RELATED"/>
    <property type="match status" value="1"/>
</dbReference>
<name>A0A1G6XC19_9GAMM</name>
<evidence type="ECO:0000256" key="2">
    <source>
        <dbReference type="ARBA" id="ARBA00005722"/>
    </source>
</evidence>
<evidence type="ECO:0000313" key="7">
    <source>
        <dbReference type="Proteomes" id="UP000199603"/>
    </source>
</evidence>
<protein>
    <submittedName>
        <fullName evidence="6">Outer membrane protein</fullName>
    </submittedName>
</protein>
<evidence type="ECO:0000256" key="1">
    <source>
        <dbReference type="ARBA" id="ARBA00004442"/>
    </source>
</evidence>
<comment type="subcellular location">
    <subcellularLocation>
        <location evidence="1">Cell outer membrane</location>
    </subcellularLocation>
</comment>
<keyword evidence="5" id="KW-0998">Cell outer membrane</keyword>
<dbReference type="GO" id="GO:0009252">
    <property type="term" value="P:peptidoglycan biosynthetic process"/>
    <property type="evidence" value="ECO:0007669"/>
    <property type="project" value="TreeGrafter"/>
</dbReference>
<dbReference type="PANTHER" id="PTHR38776:SF1">
    <property type="entry name" value="MLTA-INTERACTING PROTEIN-RELATED"/>
    <property type="match status" value="1"/>
</dbReference>
<dbReference type="GO" id="GO:0009279">
    <property type="term" value="C:cell outer membrane"/>
    <property type="evidence" value="ECO:0007669"/>
    <property type="project" value="UniProtKB-SubCell"/>
</dbReference>
<dbReference type="Pfam" id="PF06629">
    <property type="entry name" value="MipA"/>
    <property type="match status" value="1"/>
</dbReference>
<dbReference type="Proteomes" id="UP000199603">
    <property type="component" value="Unassembled WGS sequence"/>
</dbReference>
<proteinExistence type="inferred from homology"/>
<evidence type="ECO:0000256" key="4">
    <source>
        <dbReference type="ARBA" id="ARBA00023136"/>
    </source>
</evidence>
<dbReference type="AlphaFoldDB" id="A0A1G6XC19"/>
<gene>
    <name evidence="6" type="ORF">SAMN04488509_106114</name>
</gene>
<keyword evidence="7" id="KW-1185">Reference proteome</keyword>
<accession>A0A1G6XC19</accession>
<dbReference type="EMBL" id="FNAG01000006">
    <property type="protein sequence ID" value="SDD74825.1"/>
    <property type="molecule type" value="Genomic_DNA"/>
</dbReference>
<dbReference type="InterPro" id="IPR010583">
    <property type="entry name" value="MipA"/>
</dbReference>
<evidence type="ECO:0000256" key="5">
    <source>
        <dbReference type="ARBA" id="ARBA00023237"/>
    </source>
</evidence>